<dbReference type="EMBL" id="JAYMYR010000006">
    <property type="protein sequence ID" value="KAK7355887.1"/>
    <property type="molecule type" value="Genomic_DNA"/>
</dbReference>
<organism evidence="1 2">
    <name type="scientific">Phaseolus coccineus</name>
    <name type="common">Scarlet runner bean</name>
    <name type="synonym">Phaseolus multiflorus</name>
    <dbReference type="NCBI Taxonomy" id="3886"/>
    <lineage>
        <taxon>Eukaryota</taxon>
        <taxon>Viridiplantae</taxon>
        <taxon>Streptophyta</taxon>
        <taxon>Embryophyta</taxon>
        <taxon>Tracheophyta</taxon>
        <taxon>Spermatophyta</taxon>
        <taxon>Magnoliopsida</taxon>
        <taxon>eudicotyledons</taxon>
        <taxon>Gunneridae</taxon>
        <taxon>Pentapetalae</taxon>
        <taxon>rosids</taxon>
        <taxon>fabids</taxon>
        <taxon>Fabales</taxon>
        <taxon>Fabaceae</taxon>
        <taxon>Papilionoideae</taxon>
        <taxon>50 kb inversion clade</taxon>
        <taxon>NPAAA clade</taxon>
        <taxon>indigoferoid/millettioid clade</taxon>
        <taxon>Phaseoleae</taxon>
        <taxon>Phaseolus</taxon>
    </lineage>
</organism>
<evidence type="ECO:0000313" key="1">
    <source>
        <dbReference type="EMBL" id="KAK7355887.1"/>
    </source>
</evidence>
<name>A0AAN9MK38_PHACN</name>
<accession>A0AAN9MK38</accession>
<sequence length="98" mass="11267">MHGESAIPDQAFVVVFTQDGGARRLQILTLTLQTAKRLDALFVETRVVLLLVWFCQTANMKFQEEIVVGWRKVRFYCISFCYLNNLCFVLSVVESEVC</sequence>
<proteinExistence type="predicted"/>
<evidence type="ECO:0000313" key="2">
    <source>
        <dbReference type="Proteomes" id="UP001374584"/>
    </source>
</evidence>
<dbReference type="Proteomes" id="UP001374584">
    <property type="component" value="Unassembled WGS sequence"/>
</dbReference>
<dbReference type="AlphaFoldDB" id="A0AAN9MK38"/>
<protein>
    <submittedName>
        <fullName evidence="1">Uncharacterized protein</fullName>
    </submittedName>
</protein>
<reference evidence="1 2" key="1">
    <citation type="submission" date="2024-01" db="EMBL/GenBank/DDBJ databases">
        <title>The genomes of 5 underutilized Papilionoideae crops provide insights into root nodulation and disease resistanc.</title>
        <authorList>
            <person name="Jiang F."/>
        </authorList>
    </citation>
    <scope>NUCLEOTIDE SEQUENCE [LARGE SCALE GENOMIC DNA]</scope>
    <source>
        <strain evidence="1">JINMINGXINNONG_FW02</strain>
        <tissue evidence="1">Leaves</tissue>
    </source>
</reference>
<keyword evidence="2" id="KW-1185">Reference proteome</keyword>
<gene>
    <name evidence="1" type="ORF">VNO80_15151</name>
</gene>
<comment type="caution">
    <text evidence="1">The sequence shown here is derived from an EMBL/GenBank/DDBJ whole genome shotgun (WGS) entry which is preliminary data.</text>
</comment>